<dbReference type="Proteomes" id="UP000008136">
    <property type="component" value="Chromosome"/>
</dbReference>
<dbReference type="Gene3D" id="1.20.1380.10">
    <property type="entry name" value="Replication modulator SeqA, C-terminal DNA-binding domain"/>
    <property type="match status" value="1"/>
</dbReference>
<dbReference type="eggNOG" id="arCOG08146">
    <property type="taxonomic scope" value="Archaea"/>
</dbReference>
<name>F2KQX7_ARCVS</name>
<dbReference type="Pfam" id="PF02697">
    <property type="entry name" value="VAPB_antitox"/>
    <property type="match status" value="1"/>
</dbReference>
<evidence type="ECO:0000313" key="2">
    <source>
        <dbReference type="EMBL" id="AEA47783.1"/>
    </source>
</evidence>
<dbReference type="EMBL" id="CP002588">
    <property type="protein sequence ID" value="AEA47783.1"/>
    <property type="molecule type" value="Genomic_DNA"/>
</dbReference>
<dbReference type="KEGG" id="ave:Arcve_1787"/>
<dbReference type="GO" id="GO:0003677">
    <property type="term" value="F:DNA binding"/>
    <property type="evidence" value="ECO:0007669"/>
    <property type="project" value="InterPro"/>
</dbReference>
<dbReference type="HOGENOM" id="CLU_170073_0_1_2"/>
<dbReference type="GeneID" id="10394916"/>
<dbReference type="InterPro" id="IPR003847">
    <property type="entry name" value="Put_antitoxin"/>
</dbReference>
<proteinExistence type="predicted"/>
<evidence type="ECO:0000313" key="3">
    <source>
        <dbReference type="Proteomes" id="UP000008136"/>
    </source>
</evidence>
<organism evidence="2 3">
    <name type="scientific">Archaeoglobus veneficus (strain DSM 11195 / SNP6)</name>
    <dbReference type="NCBI Taxonomy" id="693661"/>
    <lineage>
        <taxon>Archaea</taxon>
        <taxon>Methanobacteriati</taxon>
        <taxon>Methanobacteriota</taxon>
        <taxon>Archaeoglobi</taxon>
        <taxon>Archaeoglobales</taxon>
        <taxon>Archaeoglobaceae</taxon>
        <taxon>Archaeoglobus</taxon>
    </lineage>
</organism>
<dbReference type="RefSeq" id="WP_013684439.1">
    <property type="nucleotide sequence ID" value="NC_015320.1"/>
</dbReference>
<evidence type="ECO:0000256" key="1">
    <source>
        <dbReference type="ARBA" id="ARBA00022649"/>
    </source>
</evidence>
<dbReference type="OrthoDB" id="231302at2157"/>
<evidence type="ECO:0008006" key="4">
    <source>
        <dbReference type="Google" id="ProtNLM"/>
    </source>
</evidence>
<dbReference type="InterPro" id="IPR036835">
    <property type="entry name" value="SeqA_DNA-bd_C_sf"/>
</dbReference>
<dbReference type="STRING" id="693661.Arcve_1787"/>
<gene>
    <name evidence="2" type="ordered locus">Arcve_1787</name>
</gene>
<protein>
    <recommendedName>
        <fullName evidence="4">Antitoxin</fullName>
    </recommendedName>
</protein>
<keyword evidence="3" id="KW-1185">Reference proteome</keyword>
<dbReference type="AlphaFoldDB" id="F2KQX7"/>
<accession>F2KQX7</accession>
<sequence length="72" mass="8518">MAKTIAVSDDVYEMLSKAKMKDESFSDVIRRLLRRQNISDIPKILEDNEAEKIRELIERQKEADLKRLKELL</sequence>
<reference evidence="2 3" key="1">
    <citation type="submission" date="2011-03" db="EMBL/GenBank/DDBJ databases">
        <title>The complete genome of Archaeoglobus veneficus SNP6.</title>
        <authorList>
            <consortium name="US DOE Joint Genome Institute (JGI-PGF)"/>
            <person name="Lucas S."/>
            <person name="Copeland A."/>
            <person name="Lapidus A."/>
            <person name="Bruce D."/>
            <person name="Goodwin L."/>
            <person name="Pitluck S."/>
            <person name="Kyrpides N."/>
            <person name="Mavromatis K."/>
            <person name="Pagani I."/>
            <person name="Ivanova N."/>
            <person name="Mikhailova N."/>
            <person name="Lu M."/>
            <person name="Detter J.C."/>
            <person name="Tapia R."/>
            <person name="Han C."/>
            <person name="Land M."/>
            <person name="Hauser L."/>
            <person name="Markowitz V."/>
            <person name="Cheng J.-F."/>
            <person name="Hugenholtz P."/>
            <person name="Woyke T."/>
            <person name="Wu D."/>
            <person name="Spring S."/>
            <person name="Brambilla E."/>
            <person name="Klenk H.-P."/>
            <person name="Eisen J.A."/>
        </authorList>
    </citation>
    <scope>NUCLEOTIDE SEQUENCE [LARGE SCALE GENOMIC DNA]</scope>
    <source>
        <strain>SNP6</strain>
    </source>
</reference>
<keyword evidence="1" id="KW-1277">Toxin-antitoxin system</keyword>